<dbReference type="HOGENOM" id="CLU_080546_0_0_1"/>
<feature type="region of interest" description="Disordered" evidence="2">
    <location>
        <begin position="338"/>
        <end position="511"/>
    </location>
</feature>
<dbReference type="GO" id="GO:0016020">
    <property type="term" value="C:membrane"/>
    <property type="evidence" value="ECO:0007669"/>
    <property type="project" value="InterPro"/>
</dbReference>
<feature type="compositionally biased region" description="Polar residues" evidence="2">
    <location>
        <begin position="436"/>
        <end position="455"/>
    </location>
</feature>
<dbReference type="Pfam" id="PF04664">
    <property type="entry name" value="OGFr_N"/>
    <property type="match status" value="2"/>
</dbReference>
<dbReference type="Ensembl" id="ENSSHAT00000012583.2">
    <property type="protein sequence ID" value="ENSSHAP00000012481.2"/>
    <property type="gene ID" value="ENSSHAG00000010685.2"/>
</dbReference>
<protein>
    <recommendedName>
        <fullName evidence="3">Opioid growth factor receptor (OGFr) conserved domain-containing protein</fullName>
    </recommendedName>
</protein>
<accession>G3WAM6</accession>
<feature type="compositionally biased region" description="Basic and acidic residues" evidence="2">
    <location>
        <begin position="404"/>
        <end position="413"/>
    </location>
</feature>
<evidence type="ECO:0000256" key="2">
    <source>
        <dbReference type="SAM" id="MobiDB-lite"/>
    </source>
</evidence>
<sequence>MDDEDCDSTWEEEEEEDQEKDERKSRDEAKPRHQQRGNQAFQSRMIGCRNWRAVQDMQRYRRRYPGLKDEESNEEMLNLKFYKNEIAFLPNGYFIEEILKNWKEDYDILEDNHSYIQWHSHNNLRITRILKCLGEMGYEHYQVPLIRFFLEEILVNHCLPSVKQSALDYFMFTVRNKKERRKLVYYAWKNFSPQYKFVWGPHEKLQKFEPEQQDCLEGSSGGSQNEFGIEKDQVRSQVKEEIVEDSIAFKGKQVGRKNPSIMMKKGERMNSSDQLEEKIAIKSTGDQASKSPKESKKRKYEVNRFDFRQEEEPSQGASDVEKIAHNLEECALGQSKLRTVGGSKKMGSLGMLRERGPSSPESMEIKMYDEVNKRRRLESKTHSETTKNEEQTPNCLSVPNGLPHEAEKIEDKNNISQEAKGLQAKIVKHDDVPGASSENASGNPSSISTSDQSDLQEYVQIEKKSVDTNLELKRPEAKRPDPRGAAGTECSGGEVPQKVEDETTVERPYSE</sequence>
<dbReference type="Proteomes" id="UP000007648">
    <property type="component" value="Unassembled WGS sequence"/>
</dbReference>
<dbReference type="InterPro" id="IPR039574">
    <property type="entry name" value="OGFr"/>
</dbReference>
<feature type="compositionally biased region" description="Basic and acidic residues" evidence="2">
    <location>
        <begin position="460"/>
        <end position="482"/>
    </location>
</feature>
<keyword evidence="5" id="KW-1185">Reference proteome</keyword>
<dbReference type="GO" id="GO:0140625">
    <property type="term" value="F:opioid growth factor receptor activity"/>
    <property type="evidence" value="ECO:0007669"/>
    <property type="project" value="InterPro"/>
</dbReference>
<feature type="domain" description="Opioid growth factor receptor (OGFr) conserved" evidence="3">
    <location>
        <begin position="72"/>
        <end position="118"/>
    </location>
</feature>
<dbReference type="PANTHER" id="PTHR14015">
    <property type="entry name" value="OPIOID GROWTH FACTOR RECEPTOR OGFR ZETA-TYPE OPIOID RECEPTOR"/>
    <property type="match status" value="1"/>
</dbReference>
<dbReference type="PANTHER" id="PTHR14015:SF1">
    <property type="entry name" value="OPIOID GROWTH FACTOR RECEPTOR"/>
    <property type="match status" value="1"/>
</dbReference>
<evidence type="ECO:0000313" key="5">
    <source>
        <dbReference type="Proteomes" id="UP000007648"/>
    </source>
</evidence>
<reference evidence="4" key="3">
    <citation type="submission" date="2025-09" db="UniProtKB">
        <authorList>
            <consortium name="Ensembl"/>
        </authorList>
    </citation>
    <scope>IDENTIFICATION</scope>
</reference>
<feature type="compositionally biased region" description="Basic and acidic residues" evidence="2">
    <location>
        <begin position="20"/>
        <end position="31"/>
    </location>
</feature>
<comment type="similarity">
    <text evidence="1">Belongs to the opioid growth factor receptor family.</text>
</comment>
<feature type="region of interest" description="Disordered" evidence="2">
    <location>
        <begin position="1"/>
        <end position="40"/>
    </location>
</feature>
<organism evidence="4 5">
    <name type="scientific">Sarcophilus harrisii</name>
    <name type="common">Tasmanian devil</name>
    <name type="synonym">Sarcophilus laniarius</name>
    <dbReference type="NCBI Taxonomy" id="9305"/>
    <lineage>
        <taxon>Eukaryota</taxon>
        <taxon>Metazoa</taxon>
        <taxon>Chordata</taxon>
        <taxon>Craniata</taxon>
        <taxon>Vertebrata</taxon>
        <taxon>Euteleostomi</taxon>
        <taxon>Mammalia</taxon>
        <taxon>Metatheria</taxon>
        <taxon>Dasyuromorphia</taxon>
        <taxon>Dasyuridae</taxon>
        <taxon>Sarcophilus</taxon>
    </lineage>
</organism>
<dbReference type="eggNOG" id="KOG4051">
    <property type="taxonomic scope" value="Eukaryota"/>
</dbReference>
<feature type="domain" description="Opioid growth factor receptor (OGFr) conserved" evidence="3">
    <location>
        <begin position="119"/>
        <end position="206"/>
    </location>
</feature>
<name>G3WAM6_SARHA</name>
<dbReference type="InterPro" id="IPR006757">
    <property type="entry name" value="OGF_rcpt"/>
</dbReference>
<evidence type="ECO:0000259" key="3">
    <source>
        <dbReference type="Pfam" id="PF04664"/>
    </source>
</evidence>
<gene>
    <name evidence="4" type="primary">OGFR</name>
</gene>
<feature type="compositionally biased region" description="Basic and acidic residues" evidence="2">
    <location>
        <begin position="363"/>
        <end position="390"/>
    </location>
</feature>
<evidence type="ECO:0000256" key="1">
    <source>
        <dbReference type="ARBA" id="ARBA00010365"/>
    </source>
</evidence>
<feature type="region of interest" description="Disordered" evidence="2">
    <location>
        <begin position="281"/>
        <end position="301"/>
    </location>
</feature>
<reference evidence="4" key="2">
    <citation type="submission" date="2025-08" db="UniProtKB">
        <authorList>
            <consortium name="Ensembl"/>
        </authorList>
    </citation>
    <scope>IDENTIFICATION</scope>
</reference>
<reference evidence="4 5" key="1">
    <citation type="journal article" date="2011" name="Proc. Natl. Acad. Sci. U.S.A.">
        <title>Genetic diversity and population structure of the endangered marsupial Sarcophilus harrisii (Tasmanian devil).</title>
        <authorList>
            <person name="Miller W."/>
            <person name="Hayes V.M."/>
            <person name="Ratan A."/>
            <person name="Petersen D.C."/>
            <person name="Wittekindt N.E."/>
            <person name="Miller J."/>
            <person name="Walenz B."/>
            <person name="Knight J."/>
            <person name="Qi J."/>
            <person name="Zhao F."/>
            <person name="Wang Q."/>
            <person name="Bedoya-Reina O.C."/>
            <person name="Katiyar N."/>
            <person name="Tomsho L.P."/>
            <person name="Kasson L.M."/>
            <person name="Hardie R.A."/>
            <person name="Woodbridge P."/>
            <person name="Tindall E.A."/>
            <person name="Bertelsen M.F."/>
            <person name="Dixon D."/>
            <person name="Pyecroft S."/>
            <person name="Helgen K.M."/>
            <person name="Lesk A.M."/>
            <person name="Pringle T.H."/>
            <person name="Patterson N."/>
            <person name="Zhang Y."/>
            <person name="Kreiss A."/>
            <person name="Woods G.M."/>
            <person name="Jones M.E."/>
            <person name="Schuster S.C."/>
        </authorList>
    </citation>
    <scope>NUCLEOTIDE SEQUENCE [LARGE SCALE GENOMIC DNA]</scope>
</reference>
<dbReference type="GeneTree" id="ENSGT00390000018730"/>
<evidence type="ECO:0000313" key="4">
    <source>
        <dbReference type="Ensembl" id="ENSSHAP00000012481.2"/>
    </source>
</evidence>
<feature type="compositionally biased region" description="Acidic residues" evidence="2">
    <location>
        <begin position="1"/>
        <end position="19"/>
    </location>
</feature>
<dbReference type="AlphaFoldDB" id="G3WAM6"/>
<feature type="compositionally biased region" description="Basic and acidic residues" evidence="2">
    <location>
        <begin position="497"/>
        <end position="511"/>
    </location>
</feature>
<proteinExistence type="inferred from homology"/>
<dbReference type="STRING" id="9305.ENSSHAP00000012481"/>